<sequence length="131" mass="13851">MNAFAGAARQYQSVAVDARVEQASPRKLIGLLLNGAAQKLAEARGCIERGDIAGRGAALSRVLAILGELRASLDFEAGGDIARQLEALYDYLSRRVLLAGSRSDLTGLGEVGDLLAEIRVAWQDMPVPADS</sequence>
<dbReference type="EMBL" id="JAVRHY010000005">
    <property type="protein sequence ID" value="MDT0618238.1"/>
    <property type="molecule type" value="Genomic_DNA"/>
</dbReference>
<dbReference type="PIRSF" id="PIRSF039090">
    <property type="entry name" value="Flis"/>
    <property type="match status" value="1"/>
</dbReference>
<comment type="caution">
    <text evidence="7">The sequence shown here is derived from an EMBL/GenBank/DDBJ whole genome shotgun (WGS) entry which is preliminary data.</text>
</comment>
<evidence type="ECO:0000256" key="2">
    <source>
        <dbReference type="ARBA" id="ARBA00008787"/>
    </source>
</evidence>
<dbReference type="InterPro" id="IPR036584">
    <property type="entry name" value="FliS_sf"/>
</dbReference>
<evidence type="ECO:0000313" key="8">
    <source>
        <dbReference type="Proteomes" id="UP001259982"/>
    </source>
</evidence>
<accession>A0ABU3BAF2</accession>
<comment type="similarity">
    <text evidence="2 6">Belongs to the FliS family.</text>
</comment>
<keyword evidence="7" id="KW-0969">Cilium</keyword>
<organism evidence="7 8">
    <name type="scientific">Spectribacter acetivorans</name>
    <dbReference type="NCBI Taxonomy" id="3075603"/>
    <lineage>
        <taxon>Bacteria</taxon>
        <taxon>Pseudomonadati</taxon>
        <taxon>Pseudomonadota</taxon>
        <taxon>Gammaproteobacteria</taxon>
        <taxon>Salinisphaerales</taxon>
        <taxon>Salinisphaeraceae</taxon>
        <taxon>Spectribacter</taxon>
    </lineage>
</organism>
<name>A0ABU3BAF2_9GAMM</name>
<proteinExistence type="inferred from homology"/>
<dbReference type="NCBIfam" id="TIGR00208">
    <property type="entry name" value="fliS"/>
    <property type="match status" value="1"/>
</dbReference>
<evidence type="ECO:0000256" key="5">
    <source>
        <dbReference type="ARBA" id="ARBA00023186"/>
    </source>
</evidence>
<reference evidence="7 8" key="1">
    <citation type="submission" date="2023-09" db="EMBL/GenBank/DDBJ databases">
        <authorList>
            <person name="Rey-Velasco X."/>
        </authorList>
    </citation>
    <scope>NUCLEOTIDE SEQUENCE [LARGE SCALE GENOMIC DNA]</scope>
    <source>
        <strain evidence="7 8">P385</strain>
    </source>
</reference>
<gene>
    <name evidence="7" type="primary">fliS</name>
    <name evidence="7" type="ORF">RM531_07105</name>
</gene>
<keyword evidence="7" id="KW-0966">Cell projection</keyword>
<keyword evidence="4 6" id="KW-1005">Bacterial flagellum biogenesis</keyword>
<dbReference type="InterPro" id="IPR003713">
    <property type="entry name" value="FliS"/>
</dbReference>
<evidence type="ECO:0000256" key="4">
    <source>
        <dbReference type="ARBA" id="ARBA00022795"/>
    </source>
</evidence>
<dbReference type="Proteomes" id="UP001259982">
    <property type="component" value="Unassembled WGS sequence"/>
</dbReference>
<dbReference type="Gene3D" id="1.20.120.340">
    <property type="entry name" value="Flagellar protein FliS"/>
    <property type="match status" value="1"/>
</dbReference>
<keyword evidence="3 6" id="KW-0963">Cytoplasm</keyword>
<evidence type="ECO:0000256" key="1">
    <source>
        <dbReference type="ARBA" id="ARBA00004514"/>
    </source>
</evidence>
<dbReference type="Pfam" id="PF02561">
    <property type="entry name" value="FliS"/>
    <property type="match status" value="1"/>
</dbReference>
<protein>
    <recommendedName>
        <fullName evidence="6">Flagellar secretion chaperone FliS</fullName>
    </recommendedName>
</protein>
<dbReference type="PANTHER" id="PTHR34773:SF1">
    <property type="entry name" value="FLAGELLAR SECRETION CHAPERONE FLIS"/>
    <property type="match status" value="1"/>
</dbReference>
<dbReference type="SUPFAM" id="SSF101116">
    <property type="entry name" value="Flagellar export chaperone FliS"/>
    <property type="match status" value="1"/>
</dbReference>
<evidence type="ECO:0000313" key="7">
    <source>
        <dbReference type="EMBL" id="MDT0618238.1"/>
    </source>
</evidence>
<keyword evidence="7" id="KW-0282">Flagellum</keyword>
<keyword evidence="5" id="KW-0143">Chaperone</keyword>
<evidence type="ECO:0000256" key="3">
    <source>
        <dbReference type="ARBA" id="ARBA00022490"/>
    </source>
</evidence>
<comment type="subcellular location">
    <subcellularLocation>
        <location evidence="1 6">Cytoplasm</location>
        <location evidence="1 6">Cytosol</location>
    </subcellularLocation>
</comment>
<dbReference type="PANTHER" id="PTHR34773">
    <property type="entry name" value="FLAGELLAR SECRETION CHAPERONE FLIS"/>
    <property type="match status" value="1"/>
</dbReference>
<dbReference type="CDD" id="cd16098">
    <property type="entry name" value="FliS"/>
    <property type="match status" value="1"/>
</dbReference>
<evidence type="ECO:0000256" key="6">
    <source>
        <dbReference type="PIRNR" id="PIRNR039090"/>
    </source>
</evidence>
<keyword evidence="8" id="KW-1185">Reference proteome</keyword>
<dbReference type="RefSeq" id="WP_311658327.1">
    <property type="nucleotide sequence ID" value="NZ_JAVRHY010000005.1"/>
</dbReference>